<dbReference type="Pfam" id="PF00486">
    <property type="entry name" value="Trans_reg_C"/>
    <property type="match status" value="1"/>
</dbReference>
<evidence type="ECO:0000313" key="13">
    <source>
        <dbReference type="Proteomes" id="UP000186905"/>
    </source>
</evidence>
<dbReference type="Proteomes" id="UP000186905">
    <property type="component" value="Unassembled WGS sequence"/>
</dbReference>
<accession>A0A1Q9GZI9</accession>
<dbReference type="NCBIfam" id="NF008034">
    <property type="entry name" value="PRK10766.1"/>
    <property type="match status" value="1"/>
</dbReference>
<dbReference type="InterPro" id="IPR039420">
    <property type="entry name" value="WalR-like"/>
</dbReference>
<dbReference type="GO" id="GO:0000156">
    <property type="term" value="F:phosphorelay response regulator activity"/>
    <property type="evidence" value="ECO:0007669"/>
    <property type="project" value="TreeGrafter"/>
</dbReference>
<keyword evidence="4" id="KW-0902">Two-component regulatory system</keyword>
<dbReference type="EMBL" id="MJIL01000046">
    <property type="protein sequence ID" value="OLQ80592.1"/>
    <property type="molecule type" value="Genomic_DNA"/>
</dbReference>
<dbReference type="Gene3D" id="6.10.250.690">
    <property type="match status" value="1"/>
</dbReference>
<dbReference type="AlphaFoldDB" id="A0A1Q9GZI9"/>
<dbReference type="GO" id="GO:0000976">
    <property type="term" value="F:transcription cis-regulatory region binding"/>
    <property type="evidence" value="ECO:0007669"/>
    <property type="project" value="TreeGrafter"/>
</dbReference>
<dbReference type="SUPFAM" id="SSF46894">
    <property type="entry name" value="C-terminal effector domain of the bipartite response regulators"/>
    <property type="match status" value="1"/>
</dbReference>
<feature type="DNA-binding region" description="OmpR/PhoB-type" evidence="9">
    <location>
        <begin position="141"/>
        <end position="240"/>
    </location>
</feature>
<dbReference type="CDD" id="cd00383">
    <property type="entry name" value="trans_reg_C"/>
    <property type="match status" value="1"/>
</dbReference>
<dbReference type="PROSITE" id="PS51755">
    <property type="entry name" value="OMPR_PHOB"/>
    <property type="match status" value="1"/>
</dbReference>
<dbReference type="GO" id="GO:0006355">
    <property type="term" value="P:regulation of DNA-templated transcription"/>
    <property type="evidence" value="ECO:0007669"/>
    <property type="project" value="InterPro"/>
</dbReference>
<keyword evidence="6 9" id="KW-0238">DNA-binding</keyword>
<dbReference type="SUPFAM" id="SSF52172">
    <property type="entry name" value="CheY-like"/>
    <property type="match status" value="1"/>
</dbReference>
<evidence type="ECO:0000256" key="3">
    <source>
        <dbReference type="ARBA" id="ARBA00022553"/>
    </source>
</evidence>
<dbReference type="GO" id="GO:0032993">
    <property type="term" value="C:protein-DNA complex"/>
    <property type="evidence" value="ECO:0007669"/>
    <property type="project" value="TreeGrafter"/>
</dbReference>
<feature type="domain" description="OmpR/PhoB-type" evidence="11">
    <location>
        <begin position="141"/>
        <end position="240"/>
    </location>
</feature>
<keyword evidence="7" id="KW-0804">Transcription</keyword>
<feature type="domain" description="Response regulatory" evidence="10">
    <location>
        <begin position="4"/>
        <end position="117"/>
    </location>
</feature>
<dbReference type="Pfam" id="PF00072">
    <property type="entry name" value="Response_reg"/>
    <property type="match status" value="1"/>
</dbReference>
<evidence type="ECO:0000259" key="10">
    <source>
        <dbReference type="PROSITE" id="PS50110"/>
    </source>
</evidence>
<dbReference type="SMART" id="SM00862">
    <property type="entry name" value="Trans_reg_C"/>
    <property type="match status" value="1"/>
</dbReference>
<dbReference type="Gene3D" id="3.40.50.2300">
    <property type="match status" value="1"/>
</dbReference>
<evidence type="ECO:0000256" key="8">
    <source>
        <dbReference type="PROSITE-ProRule" id="PRU00169"/>
    </source>
</evidence>
<dbReference type="STRING" id="1903952.BIT28_15910"/>
<feature type="modified residue" description="4-aspartylphosphate" evidence="8">
    <location>
        <position position="53"/>
    </location>
</feature>
<dbReference type="OrthoDB" id="9802426at2"/>
<dbReference type="PANTHER" id="PTHR48111:SF58">
    <property type="entry name" value="TORCAD OPERON TRANSCRIPTIONAL REGULATORY PROTEIN TORR"/>
    <property type="match status" value="1"/>
</dbReference>
<keyword evidence="2" id="KW-0963">Cytoplasm</keyword>
<dbReference type="SMART" id="SM00448">
    <property type="entry name" value="REC"/>
    <property type="match status" value="1"/>
</dbReference>
<evidence type="ECO:0000256" key="1">
    <source>
        <dbReference type="ARBA" id="ARBA00004496"/>
    </source>
</evidence>
<dbReference type="FunFam" id="1.10.10.10:FF:000099">
    <property type="entry name" value="Two-component system response regulator TorR"/>
    <property type="match status" value="1"/>
</dbReference>
<gene>
    <name evidence="12" type="ORF">BIT28_15910</name>
</gene>
<protein>
    <submittedName>
        <fullName evidence="12">Two-component system response regulator TorR</fullName>
    </submittedName>
</protein>
<reference evidence="12 13" key="1">
    <citation type="submission" date="2016-09" db="EMBL/GenBank/DDBJ databases">
        <title>Photobacterium proteolyticum sp. nov. a protease producing bacterium isolated from ocean sediments of Laizhou Bay.</title>
        <authorList>
            <person name="Li Y."/>
        </authorList>
    </citation>
    <scope>NUCLEOTIDE SEQUENCE [LARGE SCALE GENOMIC DNA]</scope>
    <source>
        <strain evidence="12 13">13-12</strain>
    </source>
</reference>
<comment type="caution">
    <text evidence="12">The sequence shown here is derived from an EMBL/GenBank/DDBJ whole genome shotgun (WGS) entry which is preliminary data.</text>
</comment>
<evidence type="ECO:0000313" key="12">
    <source>
        <dbReference type="EMBL" id="OLQ80592.1"/>
    </source>
</evidence>
<dbReference type="InterPro" id="IPR001867">
    <property type="entry name" value="OmpR/PhoB-type_DNA-bd"/>
</dbReference>
<comment type="subcellular location">
    <subcellularLocation>
        <location evidence="1">Cytoplasm</location>
    </subcellularLocation>
</comment>
<dbReference type="Gene3D" id="1.10.10.10">
    <property type="entry name" value="Winged helix-like DNA-binding domain superfamily/Winged helix DNA-binding domain"/>
    <property type="match status" value="1"/>
</dbReference>
<evidence type="ECO:0000256" key="7">
    <source>
        <dbReference type="ARBA" id="ARBA00023163"/>
    </source>
</evidence>
<evidence type="ECO:0000256" key="5">
    <source>
        <dbReference type="ARBA" id="ARBA00023015"/>
    </source>
</evidence>
<dbReference type="InterPro" id="IPR036388">
    <property type="entry name" value="WH-like_DNA-bd_sf"/>
</dbReference>
<name>A0A1Q9GZI9_9GAMM</name>
<organism evidence="12 13">
    <name type="scientific">Photobacterium proteolyticum</name>
    <dbReference type="NCBI Taxonomy" id="1903952"/>
    <lineage>
        <taxon>Bacteria</taxon>
        <taxon>Pseudomonadati</taxon>
        <taxon>Pseudomonadota</taxon>
        <taxon>Gammaproteobacteria</taxon>
        <taxon>Vibrionales</taxon>
        <taxon>Vibrionaceae</taxon>
        <taxon>Photobacterium</taxon>
    </lineage>
</organism>
<evidence type="ECO:0000256" key="4">
    <source>
        <dbReference type="ARBA" id="ARBA00023012"/>
    </source>
</evidence>
<dbReference type="GO" id="GO:0005829">
    <property type="term" value="C:cytosol"/>
    <property type="evidence" value="ECO:0007669"/>
    <property type="project" value="TreeGrafter"/>
</dbReference>
<evidence type="ECO:0000259" key="11">
    <source>
        <dbReference type="PROSITE" id="PS51755"/>
    </source>
</evidence>
<dbReference type="InterPro" id="IPR011006">
    <property type="entry name" value="CheY-like_superfamily"/>
</dbReference>
<keyword evidence="13" id="KW-1185">Reference proteome</keyword>
<evidence type="ECO:0000256" key="9">
    <source>
        <dbReference type="PROSITE-ProRule" id="PRU01091"/>
    </source>
</evidence>
<dbReference type="PANTHER" id="PTHR48111">
    <property type="entry name" value="REGULATOR OF RPOS"/>
    <property type="match status" value="1"/>
</dbReference>
<evidence type="ECO:0000256" key="6">
    <source>
        <dbReference type="ARBA" id="ARBA00023125"/>
    </source>
</evidence>
<dbReference type="InterPro" id="IPR001789">
    <property type="entry name" value="Sig_transdc_resp-reg_receiver"/>
</dbReference>
<dbReference type="RefSeq" id="WP_075762275.1">
    <property type="nucleotide sequence ID" value="NZ_MJIL01000046.1"/>
</dbReference>
<dbReference type="PROSITE" id="PS50110">
    <property type="entry name" value="RESPONSE_REGULATORY"/>
    <property type="match status" value="1"/>
</dbReference>
<evidence type="ECO:0000256" key="2">
    <source>
        <dbReference type="ARBA" id="ARBA00022490"/>
    </source>
</evidence>
<keyword evidence="3 8" id="KW-0597">Phosphoprotein</keyword>
<dbReference type="InterPro" id="IPR016032">
    <property type="entry name" value="Sig_transdc_resp-reg_C-effctor"/>
</dbReference>
<keyword evidence="5" id="KW-0805">Transcription regulation</keyword>
<proteinExistence type="predicted"/>
<sequence>MTYKILIVEDDPIVRMKFRGHFSQAGYTVYEAENGAAMKTVLGNEKIDLILLDLNLPGEDGIQLTREVRNTSDIAIIMVTGRIDPIDRILGLEMGADDYVTKPVEPRELLVRAKNLLWRIQLTRDALQQAEAAWSQLEKDDSRFCFMDFEFDVTQRQLSKGSEAIRLTKAEYELLVAFITHPGRVLSRGRLLNLISHRVDSPSDRTIDVLVRRLRNKMEESIKNPKIFITVHGEGYLFAPEVM</sequence>